<name>A0AC59HCK8_9CAUD</name>
<protein>
    <submittedName>
        <fullName evidence="1">Lysozyme murein hydrolase</fullName>
    </submittedName>
</protein>
<evidence type="ECO:0000313" key="2">
    <source>
        <dbReference type="Proteomes" id="UP000317351"/>
    </source>
</evidence>
<organism evidence="1 2">
    <name type="scientific">Pelagibacter phage HTVC119P</name>
    <dbReference type="NCBI Taxonomy" id="2283020"/>
    <lineage>
        <taxon>Viruses</taxon>
        <taxon>Duplodnaviria</taxon>
        <taxon>Heunggongvirae</taxon>
        <taxon>Uroviricota</taxon>
        <taxon>Caudoviricetes</taxon>
        <taxon>Autographivirales</taxon>
        <taxon>Votkovvirus</taxon>
    </lineage>
</organism>
<gene>
    <name evidence="1" type="ORF">P119_gp47</name>
</gene>
<reference evidence="1 2" key="1">
    <citation type="journal article" date="2019" name="Environ. Microbiol.">
        <title>Pelagiphages in the Podoviridae family integrate into host genomes.</title>
        <authorList>
            <person name="Zhao Y."/>
            <person name="Qin F."/>
            <person name="Zhang R."/>
            <person name="Giovannoni S.J."/>
            <person name="Zhang Z."/>
            <person name="Sun J."/>
            <person name="Du S."/>
            <person name="Rensing C."/>
        </authorList>
    </citation>
    <scope>NUCLEOTIDE SEQUENCE [LARGE SCALE GENOMIC DNA]</scope>
</reference>
<sequence length="143" mass="16235">MYTQLKERIKQHEGFRRTVYSDSLGFATIGYGHLVLPTDNFVEGVEYTKEELDKVFDVDFEKAVNGAKELIGNDSLLPQAEEVIIEMCFQLGKTGVSKFKNMWAYLDDGDYVAAGDEMLDSNWYQQTPSRALALSEIMKSCQL</sequence>
<evidence type="ECO:0000313" key="1">
    <source>
        <dbReference type="EMBL" id="AXH71396.1"/>
    </source>
</evidence>
<keyword evidence="1" id="KW-0378">Hydrolase</keyword>
<dbReference type="EMBL" id="MH598806">
    <property type="protein sequence ID" value="AXH71396.1"/>
    <property type="molecule type" value="Genomic_DNA"/>
</dbReference>
<proteinExistence type="predicted"/>
<accession>A0AC59HCK8</accession>
<dbReference type="Proteomes" id="UP000317351">
    <property type="component" value="Segment"/>
</dbReference>